<evidence type="ECO:0000256" key="3">
    <source>
        <dbReference type="ARBA" id="ARBA00022723"/>
    </source>
</evidence>
<evidence type="ECO:0000256" key="5">
    <source>
        <dbReference type="SAM" id="MobiDB-lite"/>
    </source>
</evidence>
<organism evidence="6 8">
    <name type="scientific">Adineta steineri</name>
    <dbReference type="NCBI Taxonomy" id="433720"/>
    <lineage>
        <taxon>Eukaryota</taxon>
        <taxon>Metazoa</taxon>
        <taxon>Spiralia</taxon>
        <taxon>Gnathifera</taxon>
        <taxon>Rotifera</taxon>
        <taxon>Eurotatoria</taxon>
        <taxon>Bdelloidea</taxon>
        <taxon>Adinetida</taxon>
        <taxon>Adinetidae</taxon>
        <taxon>Adineta</taxon>
    </lineage>
</organism>
<dbReference type="EMBL" id="CAJNOI010000046">
    <property type="protein sequence ID" value="CAF0930882.1"/>
    <property type="molecule type" value="Genomic_DNA"/>
</dbReference>
<accession>A0A813U2Q9</accession>
<dbReference type="Proteomes" id="UP000663832">
    <property type="component" value="Unassembled WGS sequence"/>
</dbReference>
<evidence type="ECO:0008006" key="9">
    <source>
        <dbReference type="Google" id="ProtNLM"/>
    </source>
</evidence>
<evidence type="ECO:0000256" key="2">
    <source>
        <dbReference type="ARBA" id="ARBA00022617"/>
    </source>
</evidence>
<dbReference type="GO" id="GO:0019825">
    <property type="term" value="F:oxygen binding"/>
    <property type="evidence" value="ECO:0007669"/>
    <property type="project" value="InterPro"/>
</dbReference>
<evidence type="ECO:0000313" key="7">
    <source>
        <dbReference type="EMBL" id="CAF0930882.1"/>
    </source>
</evidence>
<dbReference type="InterPro" id="IPR012292">
    <property type="entry name" value="Globin/Proto"/>
</dbReference>
<keyword evidence="8" id="KW-1185">Reference proteome</keyword>
<dbReference type="Proteomes" id="UP000663877">
    <property type="component" value="Unassembled WGS sequence"/>
</dbReference>
<evidence type="ECO:0000256" key="1">
    <source>
        <dbReference type="ARBA" id="ARBA00022448"/>
    </source>
</evidence>
<proteinExistence type="predicted"/>
<protein>
    <recommendedName>
        <fullName evidence="9">Globin family profile domain-containing protein</fullName>
    </recommendedName>
</protein>
<dbReference type="GO" id="GO:0020037">
    <property type="term" value="F:heme binding"/>
    <property type="evidence" value="ECO:0007669"/>
    <property type="project" value="InterPro"/>
</dbReference>
<keyword evidence="4" id="KW-0408">Iron</keyword>
<reference evidence="6" key="1">
    <citation type="submission" date="2021-02" db="EMBL/GenBank/DDBJ databases">
        <authorList>
            <person name="Nowell W R."/>
        </authorList>
    </citation>
    <scope>NUCLEOTIDE SEQUENCE</scope>
</reference>
<dbReference type="InterPro" id="IPR044399">
    <property type="entry name" value="Mb-like_M"/>
</dbReference>
<dbReference type="EMBL" id="CAJNOM010000020">
    <property type="protein sequence ID" value="CAF0817639.1"/>
    <property type="molecule type" value="Genomic_DNA"/>
</dbReference>
<name>A0A813U2Q9_9BILA</name>
<comment type="caution">
    <text evidence="6">The sequence shown here is derived from an EMBL/GenBank/DDBJ whole genome shotgun (WGS) entry which is preliminary data.</text>
</comment>
<dbReference type="GO" id="GO:0046872">
    <property type="term" value="F:metal ion binding"/>
    <property type="evidence" value="ECO:0007669"/>
    <property type="project" value="UniProtKB-KW"/>
</dbReference>
<keyword evidence="3" id="KW-0479">Metal-binding</keyword>
<dbReference type="InterPro" id="IPR009050">
    <property type="entry name" value="Globin-like_sf"/>
</dbReference>
<keyword evidence="1" id="KW-0813">Transport</keyword>
<evidence type="ECO:0000313" key="8">
    <source>
        <dbReference type="Proteomes" id="UP000663832"/>
    </source>
</evidence>
<dbReference type="CDD" id="cd01040">
    <property type="entry name" value="Mb-like"/>
    <property type="match status" value="1"/>
</dbReference>
<evidence type="ECO:0000256" key="4">
    <source>
        <dbReference type="ARBA" id="ARBA00023004"/>
    </source>
</evidence>
<keyword evidence="2" id="KW-0349">Heme</keyword>
<dbReference type="SUPFAM" id="SSF46458">
    <property type="entry name" value="Globin-like"/>
    <property type="match status" value="1"/>
</dbReference>
<dbReference type="OrthoDB" id="9984774at2759"/>
<evidence type="ECO:0000313" key="6">
    <source>
        <dbReference type="EMBL" id="CAF0817639.1"/>
    </source>
</evidence>
<feature type="region of interest" description="Disordered" evidence="5">
    <location>
        <begin position="1"/>
        <end position="23"/>
    </location>
</feature>
<dbReference type="Gene3D" id="1.10.490.10">
    <property type="entry name" value="Globins"/>
    <property type="match status" value="1"/>
</dbReference>
<gene>
    <name evidence="7" type="ORF">BJG266_LOCUS12082</name>
    <name evidence="6" type="ORF">QVE165_LOCUS5081</name>
</gene>
<sequence>MGCTPSIGPPAAIKPAENGETNNDSIFTADEKLKLKEVWVTVKQNNMKKLGDDIMDRALKKSSTLLIYWQNFANLDPSNNLTFSENESVINTDAIARQVYSQHGYKILDKIDQLIMTMVARTATANNNETALNESFRRVAESHLEYKISQNHVDVICESFLESLKNLMYQNGHEWTIKHELTWTKLFTLTTNKFLSSIPSSTTKKTIS</sequence>
<dbReference type="AlphaFoldDB" id="A0A813U2Q9"/>